<accession>A0A8K0UI76</accession>
<sequence length="302" mass="33434">MPPFVLTICLLPFVECVWKKRISVVTGLYAMLRYGMILLATIRFSNARDLLVCKASTIMEFSLSVLVALSVGFFQTFRSYAITGKFTLLILAVFLCTDESGCHPRVSPEAAARTPKHVAIFADLLILLVTWKKSAHTLKARFPNTEFRPRLSMLLIRDGTIYFVILCTLNVIALVFDVLGYVSSSGGTAFNYINEAMAPVLITRFILDLRAVSSLPFGEYTDDDLNDQPPITALSFATSQFMGNLAAPLDSNSVWTTGQHENLSKEGEVRPAREPFLVGFAPAGRSQITEIQLQELRNAPPQ</sequence>
<comment type="caution">
    <text evidence="2">The sequence shown here is derived from an EMBL/GenBank/DDBJ whole genome shotgun (WGS) entry which is preliminary data.</text>
</comment>
<dbReference type="EMBL" id="JAEVFJ010000030">
    <property type="protein sequence ID" value="KAH8093125.1"/>
    <property type="molecule type" value="Genomic_DNA"/>
</dbReference>
<keyword evidence="1" id="KW-1133">Transmembrane helix</keyword>
<name>A0A8K0UI76_9AGAR</name>
<organism evidence="2 3">
    <name type="scientific">Cristinia sonorae</name>
    <dbReference type="NCBI Taxonomy" id="1940300"/>
    <lineage>
        <taxon>Eukaryota</taxon>
        <taxon>Fungi</taxon>
        <taxon>Dikarya</taxon>
        <taxon>Basidiomycota</taxon>
        <taxon>Agaricomycotina</taxon>
        <taxon>Agaricomycetes</taxon>
        <taxon>Agaricomycetidae</taxon>
        <taxon>Agaricales</taxon>
        <taxon>Pleurotineae</taxon>
        <taxon>Stephanosporaceae</taxon>
        <taxon>Cristinia</taxon>
    </lineage>
</organism>
<feature type="transmembrane region" description="Helical" evidence="1">
    <location>
        <begin position="26"/>
        <end position="45"/>
    </location>
</feature>
<protein>
    <submittedName>
        <fullName evidence="2">Uncharacterized protein</fullName>
    </submittedName>
</protein>
<evidence type="ECO:0000313" key="3">
    <source>
        <dbReference type="Proteomes" id="UP000813824"/>
    </source>
</evidence>
<feature type="transmembrane region" description="Helical" evidence="1">
    <location>
        <begin position="57"/>
        <end position="74"/>
    </location>
</feature>
<evidence type="ECO:0000256" key="1">
    <source>
        <dbReference type="SAM" id="Phobius"/>
    </source>
</evidence>
<proteinExistence type="predicted"/>
<dbReference type="AlphaFoldDB" id="A0A8K0UI76"/>
<evidence type="ECO:0000313" key="2">
    <source>
        <dbReference type="EMBL" id="KAH8093125.1"/>
    </source>
</evidence>
<dbReference type="OrthoDB" id="2686513at2759"/>
<gene>
    <name evidence="2" type="ORF">BXZ70DRAFT_440852</name>
</gene>
<keyword evidence="1" id="KW-0472">Membrane</keyword>
<keyword evidence="1" id="KW-0812">Transmembrane</keyword>
<dbReference type="Proteomes" id="UP000813824">
    <property type="component" value="Unassembled WGS sequence"/>
</dbReference>
<keyword evidence="3" id="KW-1185">Reference proteome</keyword>
<feature type="transmembrane region" description="Helical" evidence="1">
    <location>
        <begin position="160"/>
        <end position="183"/>
    </location>
</feature>
<reference evidence="2" key="1">
    <citation type="journal article" date="2021" name="New Phytol.">
        <title>Evolutionary innovations through gain and loss of genes in the ectomycorrhizal Boletales.</title>
        <authorList>
            <person name="Wu G."/>
            <person name="Miyauchi S."/>
            <person name="Morin E."/>
            <person name="Kuo A."/>
            <person name="Drula E."/>
            <person name="Varga T."/>
            <person name="Kohler A."/>
            <person name="Feng B."/>
            <person name="Cao Y."/>
            <person name="Lipzen A."/>
            <person name="Daum C."/>
            <person name="Hundley H."/>
            <person name="Pangilinan J."/>
            <person name="Johnson J."/>
            <person name="Barry K."/>
            <person name="LaButti K."/>
            <person name="Ng V."/>
            <person name="Ahrendt S."/>
            <person name="Min B."/>
            <person name="Choi I.G."/>
            <person name="Park H."/>
            <person name="Plett J.M."/>
            <person name="Magnuson J."/>
            <person name="Spatafora J.W."/>
            <person name="Nagy L.G."/>
            <person name="Henrissat B."/>
            <person name="Grigoriev I.V."/>
            <person name="Yang Z.L."/>
            <person name="Xu J."/>
            <person name="Martin F.M."/>
        </authorList>
    </citation>
    <scope>NUCLEOTIDE SEQUENCE</scope>
    <source>
        <strain evidence="2">KKN 215</strain>
    </source>
</reference>